<reference evidence="1" key="1">
    <citation type="submission" date="2019-08" db="EMBL/GenBank/DDBJ databases">
        <authorList>
            <person name="Kucharzyk K."/>
            <person name="Murdoch R.W."/>
            <person name="Higgins S."/>
            <person name="Loffler F."/>
        </authorList>
    </citation>
    <scope>NUCLEOTIDE SEQUENCE</scope>
</reference>
<dbReference type="NCBIfam" id="TIGR03309">
    <property type="entry name" value="matur_yqeB"/>
    <property type="match status" value="1"/>
</dbReference>
<evidence type="ECO:0000313" key="1">
    <source>
        <dbReference type="EMBL" id="MPM46845.1"/>
    </source>
</evidence>
<proteinExistence type="predicted"/>
<gene>
    <name evidence="1" type="ORF">SDC9_93552</name>
</gene>
<name>A0A645A0X2_9ZZZZ</name>
<dbReference type="EMBL" id="VSSQ01011443">
    <property type="protein sequence ID" value="MPM46845.1"/>
    <property type="molecule type" value="Genomic_DNA"/>
</dbReference>
<protein>
    <recommendedName>
        <fullName evidence="2">EF2563 family selenium-dependent molybdenum hydroxylase system protein</fullName>
    </recommendedName>
</protein>
<organism evidence="1">
    <name type="scientific">bioreactor metagenome</name>
    <dbReference type="NCBI Taxonomy" id="1076179"/>
    <lineage>
        <taxon>unclassified sequences</taxon>
        <taxon>metagenomes</taxon>
        <taxon>ecological metagenomes</taxon>
    </lineage>
</organism>
<evidence type="ECO:0008006" key="2">
    <source>
        <dbReference type="Google" id="ProtNLM"/>
    </source>
</evidence>
<dbReference type="AlphaFoldDB" id="A0A645A0X2"/>
<dbReference type="InterPro" id="IPR017695">
    <property type="entry name" value="Se-dep_Mo_hydrolase_YqeB"/>
</dbReference>
<accession>A0A645A0X2</accession>
<comment type="caution">
    <text evidence="1">The sequence shown here is derived from an EMBL/GenBank/DDBJ whole genome shotgun (WGS) entry which is preliminary data.</text>
</comment>
<sequence>MLIWIRGAGDIASGVAFRLWHSGFSVVMTDLTQPTSIRRTICFSEAIINGTARVEDITGRHAKNAEEAREILSAGEIAVLADPDGKEAKKLAPDAVVDAILAKRNIGTYKIDAEIVVGVGPGFTAGMDCHAVVETMRGHTLGRAYYAGSALPNTGVPGNIGGFTLERILRAPRAGVFHGIKAIGDTVSKGEICAYVDGEPIVSRISGVLRGLLPDGLHVYAGMKSGDVDPRCELSHCYTVSDKALAVGGGVLEAILHLAAQRGYECKKAD</sequence>